<keyword evidence="3" id="KW-1185">Reference proteome</keyword>
<gene>
    <name evidence="2" type="ORF">GDO54_010552</name>
</gene>
<evidence type="ECO:0000256" key="1">
    <source>
        <dbReference type="SAM" id="SignalP"/>
    </source>
</evidence>
<protein>
    <recommendedName>
        <fullName evidence="4">Secreted protein</fullName>
    </recommendedName>
</protein>
<dbReference type="Proteomes" id="UP001181693">
    <property type="component" value="Unassembled WGS sequence"/>
</dbReference>
<evidence type="ECO:0000313" key="2">
    <source>
        <dbReference type="EMBL" id="DBA26269.1"/>
    </source>
</evidence>
<comment type="caution">
    <text evidence="2">The sequence shown here is derived from an EMBL/GenBank/DDBJ whole genome shotgun (WGS) entry which is preliminary data.</text>
</comment>
<reference evidence="2" key="1">
    <citation type="thesis" date="2020" institute="ProQuest LLC" country="789 East Eisenhower Parkway, Ann Arbor, MI, USA">
        <title>Comparative Genomics and Chromosome Evolution.</title>
        <authorList>
            <person name="Mudd A.B."/>
        </authorList>
    </citation>
    <scope>NUCLEOTIDE SEQUENCE</scope>
    <source>
        <strain evidence="2">1538</strain>
        <tissue evidence="2">Blood</tissue>
    </source>
</reference>
<organism evidence="2 3">
    <name type="scientific">Pyxicephalus adspersus</name>
    <name type="common">African bullfrog</name>
    <dbReference type="NCBI Taxonomy" id="30357"/>
    <lineage>
        <taxon>Eukaryota</taxon>
        <taxon>Metazoa</taxon>
        <taxon>Chordata</taxon>
        <taxon>Craniata</taxon>
        <taxon>Vertebrata</taxon>
        <taxon>Euteleostomi</taxon>
        <taxon>Amphibia</taxon>
        <taxon>Batrachia</taxon>
        <taxon>Anura</taxon>
        <taxon>Neobatrachia</taxon>
        <taxon>Ranoidea</taxon>
        <taxon>Pyxicephalidae</taxon>
        <taxon>Pyxicephalinae</taxon>
        <taxon>Pyxicephalus</taxon>
    </lineage>
</organism>
<dbReference type="AlphaFoldDB" id="A0AAV3AGA0"/>
<feature type="signal peptide" evidence="1">
    <location>
        <begin position="1"/>
        <end position="22"/>
    </location>
</feature>
<name>A0AAV3AGA0_PYXAD</name>
<evidence type="ECO:0000313" key="3">
    <source>
        <dbReference type="Proteomes" id="UP001181693"/>
    </source>
</evidence>
<proteinExistence type="predicted"/>
<keyword evidence="1" id="KW-0732">Signal</keyword>
<evidence type="ECO:0008006" key="4">
    <source>
        <dbReference type="Google" id="ProtNLM"/>
    </source>
</evidence>
<sequence length="87" mass="9758">MISNMHLTWMSVVVVHIGVSSGSECPIFTTAHGTSVRYIPCSNSHHANLRGIFFFPGHRCEKHYKPLTVIQKYILLLNANVVVLLPQ</sequence>
<dbReference type="EMBL" id="DYDO01000004">
    <property type="protein sequence ID" value="DBA26269.1"/>
    <property type="molecule type" value="Genomic_DNA"/>
</dbReference>
<feature type="chain" id="PRO_5043517214" description="Secreted protein" evidence="1">
    <location>
        <begin position="23"/>
        <end position="87"/>
    </location>
</feature>
<accession>A0AAV3AGA0</accession>